<organism evidence="6 7">
    <name type="scientific">Dielma fastidiosa</name>
    <dbReference type="NCBI Taxonomy" id="1034346"/>
    <lineage>
        <taxon>Bacteria</taxon>
        <taxon>Bacillati</taxon>
        <taxon>Bacillota</taxon>
        <taxon>Erysipelotrichia</taxon>
        <taxon>Erysipelotrichales</taxon>
        <taxon>Erysipelotrichaceae</taxon>
        <taxon>Dielma</taxon>
    </lineage>
</organism>
<dbReference type="GO" id="GO:0016829">
    <property type="term" value="F:lyase activity"/>
    <property type="evidence" value="ECO:0007669"/>
    <property type="project" value="UniProtKB-KW"/>
</dbReference>
<protein>
    <submittedName>
        <fullName evidence="6">Bifunctional 4-hydroxy-2-oxoglutarate aldolase/2-dehydro-3-deoxy-phosphogluconate aldolase</fullName>
    </submittedName>
</protein>
<keyword evidence="4" id="KW-0456">Lyase</keyword>
<dbReference type="GeneID" id="94441525"/>
<dbReference type="InterPro" id="IPR000887">
    <property type="entry name" value="Aldlse_KDPG_KHG"/>
</dbReference>
<comment type="similarity">
    <text evidence="2">Belongs to the KHG/KDPG aldolase family.</text>
</comment>
<dbReference type="PANTHER" id="PTHR30246:SF1">
    <property type="entry name" value="2-DEHYDRO-3-DEOXY-6-PHOSPHOGALACTONATE ALDOLASE-RELATED"/>
    <property type="match status" value="1"/>
</dbReference>
<evidence type="ECO:0000256" key="5">
    <source>
        <dbReference type="ARBA" id="ARBA00023277"/>
    </source>
</evidence>
<comment type="subunit">
    <text evidence="3">Homotrimer.</text>
</comment>
<proteinExistence type="inferred from homology"/>
<dbReference type="AlphaFoldDB" id="A0AB35UHX0"/>
<evidence type="ECO:0000313" key="6">
    <source>
        <dbReference type="EMBL" id="MDY5166688.1"/>
    </source>
</evidence>
<dbReference type="Pfam" id="PF01081">
    <property type="entry name" value="Aldolase"/>
    <property type="match status" value="1"/>
</dbReference>
<name>A0AB35UHX0_9FIRM</name>
<comment type="caution">
    <text evidence="6">The sequence shown here is derived from an EMBL/GenBank/DDBJ whole genome shotgun (WGS) entry which is preliminary data.</text>
</comment>
<dbReference type="Gene3D" id="3.20.20.70">
    <property type="entry name" value="Aldolase class I"/>
    <property type="match status" value="1"/>
</dbReference>
<sequence length="210" mass="22715">MMEGCVISILRGYTYEQVKAVCDTLCQSSKVKNVEITLNTENALEIISRITKEYGHCLHIGAGTVVTHDEVKAAIAAGAEFVLSPVGYTKAMIDTCHAHDVIAIPAAFTPHEIYTQLQLGADLVKVFPANELSWTYAKKVMEPLGDLPLLAVGGVNAENVQEVLNSGYHYVGSAGGIFKKQDIINCDHEKLLASLRRFEAALDGETHAVS</sequence>
<evidence type="ECO:0000256" key="4">
    <source>
        <dbReference type="ARBA" id="ARBA00023239"/>
    </source>
</evidence>
<gene>
    <name evidence="6" type="ORF">MQE39_00930</name>
</gene>
<dbReference type="EMBL" id="JALDAW010000002">
    <property type="protein sequence ID" value="MDY5166688.1"/>
    <property type="molecule type" value="Genomic_DNA"/>
</dbReference>
<evidence type="ECO:0000313" key="7">
    <source>
        <dbReference type="Proteomes" id="UP001276902"/>
    </source>
</evidence>
<dbReference type="CDD" id="cd00452">
    <property type="entry name" value="KDPG_aldolase"/>
    <property type="match status" value="1"/>
</dbReference>
<keyword evidence="5" id="KW-0119">Carbohydrate metabolism</keyword>
<dbReference type="PANTHER" id="PTHR30246">
    <property type="entry name" value="2-KETO-3-DEOXY-6-PHOSPHOGLUCONATE ALDOLASE"/>
    <property type="match status" value="1"/>
</dbReference>
<reference evidence="6" key="1">
    <citation type="submission" date="2022-03" db="EMBL/GenBank/DDBJ databases">
        <title>First case of bacteraemia caused by Dielma fastidiosa in a patient hospitalised with diverticulitis.</title>
        <authorList>
            <person name="Forman-Ankjaer B."/>
            <person name="Hvid-Jensen F."/>
            <person name="Kobel C.M."/>
            <person name="Greve T."/>
        </authorList>
    </citation>
    <scope>NUCLEOTIDE SEQUENCE</scope>
    <source>
        <strain evidence="6">AUH_DF_2021</strain>
    </source>
</reference>
<dbReference type="RefSeq" id="WP_026880938.1">
    <property type="nucleotide sequence ID" value="NZ_BAABZA010000008.1"/>
</dbReference>
<accession>A0AB35UHX0</accession>
<evidence type="ECO:0000256" key="3">
    <source>
        <dbReference type="ARBA" id="ARBA00011233"/>
    </source>
</evidence>
<dbReference type="Proteomes" id="UP001276902">
    <property type="component" value="Unassembled WGS sequence"/>
</dbReference>
<evidence type="ECO:0000256" key="2">
    <source>
        <dbReference type="ARBA" id="ARBA00006906"/>
    </source>
</evidence>
<evidence type="ECO:0000256" key="1">
    <source>
        <dbReference type="ARBA" id="ARBA00004761"/>
    </source>
</evidence>
<dbReference type="InterPro" id="IPR013785">
    <property type="entry name" value="Aldolase_TIM"/>
</dbReference>
<comment type="pathway">
    <text evidence="1">Carbohydrate acid metabolism.</text>
</comment>
<dbReference type="SUPFAM" id="SSF51569">
    <property type="entry name" value="Aldolase"/>
    <property type="match status" value="1"/>
</dbReference>